<dbReference type="Pfam" id="PF00672">
    <property type="entry name" value="HAMP"/>
    <property type="match status" value="1"/>
</dbReference>
<accession>A0A5S5CIF3</accession>
<dbReference type="FunFam" id="3.30.565.10:FF:000006">
    <property type="entry name" value="Sensor histidine kinase WalK"/>
    <property type="match status" value="1"/>
</dbReference>
<keyword evidence="10" id="KW-0067">ATP-binding</keyword>
<evidence type="ECO:0000259" key="16">
    <source>
        <dbReference type="PROSITE" id="PS50885"/>
    </source>
</evidence>
<evidence type="ECO:0000313" key="17">
    <source>
        <dbReference type="EMBL" id="TYP78140.1"/>
    </source>
</evidence>
<dbReference type="SMART" id="SM00304">
    <property type="entry name" value="HAMP"/>
    <property type="match status" value="1"/>
</dbReference>
<dbReference type="CDD" id="cd00082">
    <property type="entry name" value="HisKA"/>
    <property type="match status" value="1"/>
</dbReference>
<dbReference type="Pfam" id="PF02518">
    <property type="entry name" value="HATPase_c"/>
    <property type="match status" value="1"/>
</dbReference>
<dbReference type="FunFam" id="1.10.287.130:FF:000001">
    <property type="entry name" value="Two-component sensor histidine kinase"/>
    <property type="match status" value="1"/>
</dbReference>
<dbReference type="Gene3D" id="6.10.340.10">
    <property type="match status" value="1"/>
</dbReference>
<keyword evidence="18" id="KW-1185">Reference proteome</keyword>
<dbReference type="PROSITE" id="PS50885">
    <property type="entry name" value="HAMP"/>
    <property type="match status" value="1"/>
</dbReference>
<comment type="catalytic activity">
    <reaction evidence="1">
        <text>ATP + protein L-histidine = ADP + protein N-phospho-L-histidine.</text>
        <dbReference type="EC" id="2.7.13.3"/>
    </reaction>
</comment>
<name>A0A5S5CIF3_9BACL</name>
<comment type="subcellular location">
    <subcellularLocation>
        <location evidence="2">Cell membrane</location>
        <topology evidence="2">Multi-pass membrane protein</topology>
    </subcellularLocation>
</comment>
<evidence type="ECO:0000256" key="7">
    <source>
        <dbReference type="ARBA" id="ARBA00022692"/>
    </source>
</evidence>
<dbReference type="AlphaFoldDB" id="A0A5S5CIF3"/>
<dbReference type="SMART" id="SM00388">
    <property type="entry name" value="HisKA"/>
    <property type="match status" value="1"/>
</dbReference>
<evidence type="ECO:0000256" key="8">
    <source>
        <dbReference type="ARBA" id="ARBA00022741"/>
    </source>
</evidence>
<dbReference type="CDD" id="cd00075">
    <property type="entry name" value="HATPase"/>
    <property type="match status" value="1"/>
</dbReference>
<proteinExistence type="predicted"/>
<keyword evidence="9" id="KW-0418">Kinase</keyword>
<evidence type="ECO:0000259" key="15">
    <source>
        <dbReference type="PROSITE" id="PS50109"/>
    </source>
</evidence>
<feature type="transmembrane region" description="Helical" evidence="14">
    <location>
        <begin position="175"/>
        <end position="195"/>
    </location>
</feature>
<keyword evidence="8" id="KW-0547">Nucleotide-binding</keyword>
<evidence type="ECO:0000256" key="3">
    <source>
        <dbReference type="ARBA" id="ARBA00012438"/>
    </source>
</evidence>
<dbReference type="InterPro" id="IPR003594">
    <property type="entry name" value="HATPase_dom"/>
</dbReference>
<evidence type="ECO:0000256" key="1">
    <source>
        <dbReference type="ARBA" id="ARBA00000085"/>
    </source>
</evidence>
<evidence type="ECO:0000256" key="2">
    <source>
        <dbReference type="ARBA" id="ARBA00004651"/>
    </source>
</evidence>
<evidence type="ECO:0000256" key="5">
    <source>
        <dbReference type="ARBA" id="ARBA00022553"/>
    </source>
</evidence>
<evidence type="ECO:0000256" key="9">
    <source>
        <dbReference type="ARBA" id="ARBA00022777"/>
    </source>
</evidence>
<dbReference type="InterPro" id="IPR003661">
    <property type="entry name" value="HisK_dim/P_dom"/>
</dbReference>
<dbReference type="EC" id="2.7.13.3" evidence="3"/>
<evidence type="ECO:0000256" key="12">
    <source>
        <dbReference type="ARBA" id="ARBA00023012"/>
    </source>
</evidence>
<dbReference type="Gene3D" id="1.10.287.130">
    <property type="match status" value="1"/>
</dbReference>
<dbReference type="GO" id="GO:0005886">
    <property type="term" value="C:plasma membrane"/>
    <property type="evidence" value="ECO:0007669"/>
    <property type="project" value="UniProtKB-SubCell"/>
</dbReference>
<keyword evidence="11 14" id="KW-1133">Transmembrane helix</keyword>
<dbReference type="PANTHER" id="PTHR45528">
    <property type="entry name" value="SENSOR HISTIDINE KINASE CPXA"/>
    <property type="match status" value="1"/>
</dbReference>
<evidence type="ECO:0000256" key="14">
    <source>
        <dbReference type="SAM" id="Phobius"/>
    </source>
</evidence>
<evidence type="ECO:0000256" key="6">
    <source>
        <dbReference type="ARBA" id="ARBA00022679"/>
    </source>
</evidence>
<dbReference type="InterPro" id="IPR036890">
    <property type="entry name" value="HATPase_C_sf"/>
</dbReference>
<keyword evidence="4" id="KW-1003">Cell membrane</keyword>
<sequence>MSIRFRLLFSLTSVVIVSVTLFMLAAYLLSVAATGDYRSVRSFYTIHYSLHPLSEEEENIFLDLKYLAKHDPVKLMEPALLKDYDAQLKMVQAGLLVRKDDELLYATPNMKETDFAGALPAYEMGNYRIRETMNVGSRFFAYAKFDFYFNAAQKEKGSIFVIRERSPFAELVRQMLPVLVGLFALIVLLTGIVLYRYVTRKIVLPLEGLRNSAERIKEGDLTEELRATSKDEVGQLIASFDEMRRRLQESIRLQLQYEENRKGLLSNISHDLRTPITTIKGYAEGIRDGVARTPEKLDQYARAIHTRASDMERMVEELFYYSKLDLNKEPFTFEETDAAALVRGFVDEHAIDFERAGIAVEWESMPEKPVFVRADREKLKRVVRNLLGNSIKFMVSEPKQITVGIRADDPHNQVAVMIADNGPGIQAEALPFVFDRFYRADDSRTPGSGGGSGLGLAIAKQIVEGHGGTITARSEEGQGTAIYFTLPILQKRR</sequence>
<comment type="caution">
    <text evidence="17">The sequence shown here is derived from an EMBL/GenBank/DDBJ whole genome shotgun (WGS) entry which is preliminary data.</text>
</comment>
<dbReference type="SUPFAM" id="SSF47384">
    <property type="entry name" value="Homodimeric domain of signal transducing histidine kinase"/>
    <property type="match status" value="1"/>
</dbReference>
<dbReference type="Proteomes" id="UP000323257">
    <property type="component" value="Unassembled WGS sequence"/>
</dbReference>
<dbReference type="SMART" id="SM00387">
    <property type="entry name" value="HATPase_c"/>
    <property type="match status" value="1"/>
</dbReference>
<dbReference type="InterPro" id="IPR005467">
    <property type="entry name" value="His_kinase_dom"/>
</dbReference>
<dbReference type="Pfam" id="PF00512">
    <property type="entry name" value="HisKA"/>
    <property type="match status" value="1"/>
</dbReference>
<dbReference type="InterPro" id="IPR050398">
    <property type="entry name" value="HssS/ArlS-like"/>
</dbReference>
<dbReference type="Gene3D" id="3.30.565.10">
    <property type="entry name" value="Histidine kinase-like ATPase, C-terminal domain"/>
    <property type="match status" value="1"/>
</dbReference>
<dbReference type="InterPro" id="IPR003660">
    <property type="entry name" value="HAMP_dom"/>
</dbReference>
<dbReference type="InterPro" id="IPR004358">
    <property type="entry name" value="Sig_transdc_His_kin-like_C"/>
</dbReference>
<evidence type="ECO:0000256" key="10">
    <source>
        <dbReference type="ARBA" id="ARBA00022840"/>
    </source>
</evidence>
<evidence type="ECO:0000256" key="13">
    <source>
        <dbReference type="ARBA" id="ARBA00023136"/>
    </source>
</evidence>
<keyword evidence="13 14" id="KW-0472">Membrane</keyword>
<dbReference type="PRINTS" id="PR00344">
    <property type="entry name" value="BCTRLSENSOR"/>
</dbReference>
<dbReference type="OrthoDB" id="335833at2"/>
<dbReference type="InterPro" id="IPR036097">
    <property type="entry name" value="HisK_dim/P_sf"/>
</dbReference>
<protein>
    <recommendedName>
        <fullName evidence="3">histidine kinase</fullName>
        <ecNumber evidence="3">2.7.13.3</ecNumber>
    </recommendedName>
</protein>
<dbReference type="PROSITE" id="PS50109">
    <property type="entry name" value="HIS_KIN"/>
    <property type="match status" value="1"/>
</dbReference>
<keyword evidence="12" id="KW-0902">Two-component regulatory system</keyword>
<keyword evidence="7 14" id="KW-0812">Transmembrane</keyword>
<gene>
    <name evidence="17" type="ORF">BCM02_102717</name>
</gene>
<dbReference type="SUPFAM" id="SSF55874">
    <property type="entry name" value="ATPase domain of HSP90 chaperone/DNA topoisomerase II/histidine kinase"/>
    <property type="match status" value="1"/>
</dbReference>
<keyword evidence="5" id="KW-0597">Phosphoprotein</keyword>
<dbReference type="SUPFAM" id="SSF158472">
    <property type="entry name" value="HAMP domain-like"/>
    <property type="match status" value="1"/>
</dbReference>
<evidence type="ECO:0000256" key="11">
    <source>
        <dbReference type="ARBA" id="ARBA00022989"/>
    </source>
</evidence>
<dbReference type="RefSeq" id="WP_148928593.1">
    <property type="nucleotide sequence ID" value="NZ_VNHS01000002.1"/>
</dbReference>
<reference evidence="17 18" key="1">
    <citation type="submission" date="2019-07" db="EMBL/GenBank/DDBJ databases">
        <title>Genomic Encyclopedia of Type Strains, Phase III (KMG-III): the genomes of soil and plant-associated and newly described type strains.</title>
        <authorList>
            <person name="Whitman W."/>
        </authorList>
    </citation>
    <scope>NUCLEOTIDE SEQUENCE [LARGE SCALE GENOMIC DNA]</scope>
    <source>
        <strain evidence="17 18">BL24</strain>
    </source>
</reference>
<evidence type="ECO:0000256" key="4">
    <source>
        <dbReference type="ARBA" id="ARBA00022475"/>
    </source>
</evidence>
<evidence type="ECO:0000313" key="18">
    <source>
        <dbReference type="Proteomes" id="UP000323257"/>
    </source>
</evidence>
<dbReference type="PANTHER" id="PTHR45528:SF1">
    <property type="entry name" value="SENSOR HISTIDINE KINASE CPXA"/>
    <property type="match status" value="1"/>
</dbReference>
<organism evidence="17 18">
    <name type="scientific">Paenibacillus methanolicus</name>
    <dbReference type="NCBI Taxonomy" id="582686"/>
    <lineage>
        <taxon>Bacteria</taxon>
        <taxon>Bacillati</taxon>
        <taxon>Bacillota</taxon>
        <taxon>Bacilli</taxon>
        <taxon>Bacillales</taxon>
        <taxon>Paenibacillaceae</taxon>
        <taxon>Paenibacillus</taxon>
    </lineage>
</organism>
<feature type="domain" description="HAMP" evidence="16">
    <location>
        <begin position="200"/>
        <end position="252"/>
    </location>
</feature>
<dbReference type="GO" id="GO:0000155">
    <property type="term" value="F:phosphorelay sensor kinase activity"/>
    <property type="evidence" value="ECO:0007669"/>
    <property type="project" value="InterPro"/>
</dbReference>
<dbReference type="CDD" id="cd06225">
    <property type="entry name" value="HAMP"/>
    <property type="match status" value="1"/>
</dbReference>
<dbReference type="EMBL" id="VNHS01000002">
    <property type="protein sequence ID" value="TYP78140.1"/>
    <property type="molecule type" value="Genomic_DNA"/>
</dbReference>
<feature type="domain" description="Histidine kinase" evidence="15">
    <location>
        <begin position="267"/>
        <end position="490"/>
    </location>
</feature>
<dbReference type="GO" id="GO:0005524">
    <property type="term" value="F:ATP binding"/>
    <property type="evidence" value="ECO:0007669"/>
    <property type="project" value="UniProtKB-KW"/>
</dbReference>
<feature type="transmembrane region" description="Helical" evidence="14">
    <location>
        <begin position="7"/>
        <end position="29"/>
    </location>
</feature>
<keyword evidence="6" id="KW-0808">Transferase</keyword>